<keyword evidence="2" id="KW-1185">Reference proteome</keyword>
<name>A0AAE0YZW3_9GAST</name>
<proteinExistence type="predicted"/>
<reference evidence="1" key="1">
    <citation type="journal article" date="2023" name="G3 (Bethesda)">
        <title>A reference genome for the long-term kleptoplast-retaining sea slug Elysia crispata morphotype clarki.</title>
        <authorList>
            <person name="Eastman K.E."/>
            <person name="Pendleton A.L."/>
            <person name="Shaikh M.A."/>
            <person name="Suttiyut T."/>
            <person name="Ogas R."/>
            <person name="Tomko P."/>
            <person name="Gavelis G."/>
            <person name="Widhalm J.R."/>
            <person name="Wisecaver J.H."/>
        </authorList>
    </citation>
    <scope>NUCLEOTIDE SEQUENCE</scope>
    <source>
        <strain evidence="1">ECLA1</strain>
    </source>
</reference>
<sequence length="55" mass="6091">MAAIRNTNLPMLFSSELMAGGCSLLLIDGLHDQTTMFLQFDGDQEPKTWSESNTL</sequence>
<dbReference type="Proteomes" id="UP001283361">
    <property type="component" value="Unassembled WGS sequence"/>
</dbReference>
<protein>
    <submittedName>
        <fullName evidence="1">Uncharacterized protein</fullName>
    </submittedName>
</protein>
<dbReference type="AlphaFoldDB" id="A0AAE0YZW3"/>
<organism evidence="1 2">
    <name type="scientific">Elysia crispata</name>
    <name type="common">lettuce slug</name>
    <dbReference type="NCBI Taxonomy" id="231223"/>
    <lineage>
        <taxon>Eukaryota</taxon>
        <taxon>Metazoa</taxon>
        <taxon>Spiralia</taxon>
        <taxon>Lophotrochozoa</taxon>
        <taxon>Mollusca</taxon>
        <taxon>Gastropoda</taxon>
        <taxon>Heterobranchia</taxon>
        <taxon>Euthyneura</taxon>
        <taxon>Panpulmonata</taxon>
        <taxon>Sacoglossa</taxon>
        <taxon>Placobranchoidea</taxon>
        <taxon>Plakobranchidae</taxon>
        <taxon>Elysia</taxon>
    </lineage>
</organism>
<dbReference type="EMBL" id="JAWDGP010005011">
    <property type="protein sequence ID" value="KAK3760339.1"/>
    <property type="molecule type" value="Genomic_DNA"/>
</dbReference>
<gene>
    <name evidence="1" type="ORF">RRG08_046000</name>
</gene>
<accession>A0AAE0YZW3</accession>
<evidence type="ECO:0000313" key="2">
    <source>
        <dbReference type="Proteomes" id="UP001283361"/>
    </source>
</evidence>
<evidence type="ECO:0000313" key="1">
    <source>
        <dbReference type="EMBL" id="KAK3760339.1"/>
    </source>
</evidence>
<comment type="caution">
    <text evidence="1">The sequence shown here is derived from an EMBL/GenBank/DDBJ whole genome shotgun (WGS) entry which is preliminary data.</text>
</comment>